<dbReference type="STRING" id="360105.CCV52592_0297"/>
<dbReference type="Pfam" id="PF13439">
    <property type="entry name" value="Glyco_transf_4"/>
    <property type="match status" value="1"/>
</dbReference>
<dbReference type="AlphaFoldDB" id="A7GZ33"/>
<feature type="domain" description="Glycosyl transferase family 1" evidence="1">
    <location>
        <begin position="171"/>
        <end position="326"/>
    </location>
</feature>
<sequence>MKIAFLTEYTHLGGGETNLLNLAYELNKYNDVVIFCNGEVKATAKDKSIKTIEFITTKKWIKFFPLISFNMDLRRILNTFDIVHAYSVNVLPYLFFLKPRIVWTTHGFWEHPNGLRSMVIDKIVDKVVCVSSDVYRIANFKFSKKMIIFLGVNLNIKRKIEEVDFDGICLKLVCIGRFQRIKGQDILLDAIIKFAKSHSYLKIYLSIVGDVNGKDKEDIKYKSEIYDKAQNISNKNIEIAFEGFRANVSDYIEKSHFVIIPSRYESFSMVAIEALSCGKPIIAPNIGGLMDIVNSDNIGLLFEPGSVVSLVETLEEAVKNYKNFNKENSLKRAKFFSIENQAKQHMLLYKSMIND</sequence>
<evidence type="ECO:0000313" key="3">
    <source>
        <dbReference type="EMBL" id="EAU00052.1"/>
    </source>
</evidence>
<feature type="domain" description="Glycosyltransferase subfamily 4-like N-terminal" evidence="2">
    <location>
        <begin position="13"/>
        <end position="137"/>
    </location>
</feature>
<gene>
    <name evidence="3" type="ORF">CCV52592_0297</name>
</gene>
<organism evidence="3 4">
    <name type="scientific">Campylobacter curvus (strain 525.92)</name>
    <dbReference type="NCBI Taxonomy" id="360105"/>
    <lineage>
        <taxon>Bacteria</taxon>
        <taxon>Pseudomonadati</taxon>
        <taxon>Campylobacterota</taxon>
        <taxon>Epsilonproteobacteria</taxon>
        <taxon>Campylobacterales</taxon>
        <taxon>Campylobacteraceae</taxon>
        <taxon>Campylobacter</taxon>
    </lineage>
</organism>
<dbReference type="OrthoDB" id="6286688at2"/>
<dbReference type="PANTHER" id="PTHR12526">
    <property type="entry name" value="GLYCOSYLTRANSFERASE"/>
    <property type="match status" value="1"/>
</dbReference>
<dbReference type="InterPro" id="IPR028098">
    <property type="entry name" value="Glyco_trans_4-like_N"/>
</dbReference>
<dbReference type="Pfam" id="PF00534">
    <property type="entry name" value="Glycos_transf_1"/>
    <property type="match status" value="1"/>
</dbReference>
<dbReference type="HOGENOM" id="CLU_009583_0_4_7"/>
<reference evidence="3" key="1">
    <citation type="submission" date="2016-07" db="EMBL/GenBank/DDBJ databases">
        <title>Comparative genomics of the Campylobacter concisus group.</title>
        <authorList>
            <person name="Miller W.G."/>
            <person name="Yee E."/>
            <person name="Chapman M.H."/>
            <person name="Huynh S."/>
            <person name="Bono J.L."/>
            <person name="On S.L.W."/>
            <person name="StLeger J."/>
            <person name="Foster G."/>
            <person name="Parker C.T."/>
        </authorList>
    </citation>
    <scope>NUCLEOTIDE SEQUENCE</scope>
    <source>
        <strain evidence="3">525.92</strain>
    </source>
</reference>
<evidence type="ECO:0000259" key="2">
    <source>
        <dbReference type="Pfam" id="PF13439"/>
    </source>
</evidence>
<proteinExistence type="predicted"/>
<dbReference type="CDD" id="cd03801">
    <property type="entry name" value="GT4_PimA-like"/>
    <property type="match status" value="1"/>
</dbReference>
<keyword evidence="4" id="KW-1185">Reference proteome</keyword>
<evidence type="ECO:0000259" key="1">
    <source>
        <dbReference type="Pfam" id="PF00534"/>
    </source>
</evidence>
<dbReference type="RefSeq" id="WP_011992422.1">
    <property type="nucleotide sequence ID" value="NC_009715.2"/>
</dbReference>
<dbReference type="Proteomes" id="UP000006380">
    <property type="component" value="Chromosome"/>
</dbReference>
<dbReference type="Gene3D" id="3.40.50.2000">
    <property type="entry name" value="Glycogen Phosphorylase B"/>
    <property type="match status" value="2"/>
</dbReference>
<dbReference type="EMBL" id="CP000767">
    <property type="protein sequence ID" value="EAU00052.1"/>
    <property type="molecule type" value="Genomic_DNA"/>
</dbReference>
<name>A7GZ33_CAMC5</name>
<accession>A7GZ33</accession>
<evidence type="ECO:0000313" key="4">
    <source>
        <dbReference type="Proteomes" id="UP000006380"/>
    </source>
</evidence>
<dbReference type="KEGG" id="ccv:CCV52592_0297"/>
<dbReference type="GO" id="GO:0016757">
    <property type="term" value="F:glycosyltransferase activity"/>
    <property type="evidence" value="ECO:0007669"/>
    <property type="project" value="InterPro"/>
</dbReference>
<dbReference type="SUPFAM" id="SSF53756">
    <property type="entry name" value="UDP-Glycosyltransferase/glycogen phosphorylase"/>
    <property type="match status" value="1"/>
</dbReference>
<protein>
    <submittedName>
        <fullName evidence="3">Glycosyltransferase, family 1</fullName>
    </submittedName>
</protein>
<dbReference type="InterPro" id="IPR001296">
    <property type="entry name" value="Glyco_trans_1"/>
</dbReference>